<dbReference type="EMBL" id="LCFP01000002">
    <property type="protein sequence ID" value="KKS98416.1"/>
    <property type="molecule type" value="Genomic_DNA"/>
</dbReference>
<dbReference type="GO" id="GO:0004622">
    <property type="term" value="F:phosphatidylcholine lysophospholipase activity"/>
    <property type="evidence" value="ECO:0007669"/>
    <property type="project" value="TreeGrafter"/>
</dbReference>
<evidence type="ECO:0000313" key="1">
    <source>
        <dbReference type="EMBL" id="KKS98416.1"/>
    </source>
</evidence>
<reference evidence="1 2" key="1">
    <citation type="journal article" date="2015" name="Nature">
        <title>rRNA introns, odd ribosomes, and small enigmatic genomes across a large radiation of phyla.</title>
        <authorList>
            <person name="Brown C.T."/>
            <person name="Hug L.A."/>
            <person name="Thomas B.C."/>
            <person name="Sharon I."/>
            <person name="Castelle C.J."/>
            <person name="Singh A."/>
            <person name="Wilkins M.J."/>
            <person name="Williams K.H."/>
            <person name="Banfield J.F."/>
        </authorList>
    </citation>
    <scope>NUCLEOTIDE SEQUENCE [LARGE SCALE GENOMIC DNA]</scope>
</reference>
<dbReference type="Gene3D" id="3.40.50.1110">
    <property type="entry name" value="SGNH hydrolase"/>
    <property type="match status" value="1"/>
</dbReference>
<proteinExistence type="predicted"/>
<evidence type="ECO:0000313" key="2">
    <source>
        <dbReference type="Proteomes" id="UP000034894"/>
    </source>
</evidence>
<dbReference type="Proteomes" id="UP000034894">
    <property type="component" value="Unassembled WGS sequence"/>
</dbReference>
<dbReference type="CDD" id="cd00229">
    <property type="entry name" value="SGNH_hydrolase"/>
    <property type="match status" value="1"/>
</dbReference>
<protein>
    <submittedName>
        <fullName evidence="1">GDSL family lipase</fullName>
    </submittedName>
</protein>
<sequence>MRKLMLFCLGLISALLVAESILRLTESYVVRDRMSAGSVIENDPEFLVRNTTSGRRLVPNVRVTIKNHYLSKRDIPVSTNSLGFRDEEIGEKVQSEFRILVLGDSITLGDYLKADEVYVEKIGKYLESNFSGKKLQVVNAGVSDIGLAEEVDILEEKGLAIKPDMIVVGFYLNDSRPPHGFPIDIDYRNFWRRQSVLIETIYRELVFRKWVKENNVNYRDWSRIGNKNWRQDPGQFKEMIQATQYDWGAAWTKESWISVEKQLERLVLLSKKHNFKVVIVCFPVSYQVYADYSENYPQTMLKNIADKLKLEYIDLLPVLRDFRQHKLYYDHAHPTVFANDLIGKEIAEEIKNKL</sequence>
<comment type="caution">
    <text evidence="1">The sequence shown here is derived from an EMBL/GenBank/DDBJ whole genome shotgun (WGS) entry which is preliminary data.</text>
</comment>
<dbReference type="InterPro" id="IPR036514">
    <property type="entry name" value="SGNH_hydro_sf"/>
</dbReference>
<dbReference type="PANTHER" id="PTHR30383:SF5">
    <property type="entry name" value="SGNH HYDROLASE-TYPE ESTERASE DOMAIN-CONTAINING PROTEIN"/>
    <property type="match status" value="1"/>
</dbReference>
<dbReference type="PANTHER" id="PTHR30383">
    <property type="entry name" value="THIOESTERASE 1/PROTEASE 1/LYSOPHOSPHOLIPASE L1"/>
    <property type="match status" value="1"/>
</dbReference>
<dbReference type="STRING" id="1618443.UV73_C0002G0130"/>
<gene>
    <name evidence="1" type="ORF">UV73_C0002G0130</name>
</gene>
<organism evidence="1 2">
    <name type="scientific">Candidatus Gottesmanbacteria bacterium GW2011_GWA2_43_14</name>
    <dbReference type="NCBI Taxonomy" id="1618443"/>
    <lineage>
        <taxon>Bacteria</taxon>
        <taxon>Candidatus Gottesmaniibacteriota</taxon>
    </lineage>
</organism>
<dbReference type="AlphaFoldDB" id="A0A0G1FTR4"/>
<dbReference type="InterPro" id="IPR051532">
    <property type="entry name" value="Ester_Hydrolysis_Enzymes"/>
</dbReference>
<name>A0A0G1FTR4_9BACT</name>
<accession>A0A0G1FTR4</accession>
<dbReference type="SUPFAM" id="SSF52266">
    <property type="entry name" value="SGNH hydrolase"/>
    <property type="match status" value="1"/>
</dbReference>
<dbReference type="PATRIC" id="fig|1618443.3.peg.405"/>